<accession>A0A0R2JSU6</accession>
<dbReference type="STRING" id="1620.IV67_GL001406"/>
<dbReference type="EMBL" id="JQCD01000011">
    <property type="protein sequence ID" value="KRN77706.1"/>
    <property type="molecule type" value="Genomic_DNA"/>
</dbReference>
<dbReference type="PANTHER" id="PTHR37309">
    <property type="entry name" value="SLR0284 PROTEIN"/>
    <property type="match status" value="1"/>
</dbReference>
<keyword evidence="3" id="KW-1185">Reference proteome</keyword>
<dbReference type="Pfam" id="PF04020">
    <property type="entry name" value="Phage_holin_4_2"/>
    <property type="match status" value="1"/>
</dbReference>
<protein>
    <submittedName>
        <fullName evidence="2">Integral membrane protein</fullName>
    </submittedName>
</protein>
<dbReference type="InterPro" id="IPR007165">
    <property type="entry name" value="Phage_holin_4_2"/>
</dbReference>
<feature type="transmembrane region" description="Helical" evidence="1">
    <location>
        <begin position="62"/>
        <end position="84"/>
    </location>
</feature>
<organism evidence="2 3">
    <name type="scientific">Weissella minor</name>
    <dbReference type="NCBI Taxonomy" id="1620"/>
    <lineage>
        <taxon>Bacteria</taxon>
        <taxon>Bacillati</taxon>
        <taxon>Bacillota</taxon>
        <taxon>Bacilli</taxon>
        <taxon>Lactobacillales</taxon>
        <taxon>Lactobacillaceae</taxon>
        <taxon>Weissella</taxon>
    </lineage>
</organism>
<feature type="transmembrane region" description="Helical" evidence="1">
    <location>
        <begin position="96"/>
        <end position="120"/>
    </location>
</feature>
<dbReference type="PANTHER" id="PTHR37309:SF1">
    <property type="entry name" value="SLR0284 PROTEIN"/>
    <property type="match status" value="1"/>
</dbReference>
<comment type="caution">
    <text evidence="2">The sequence shown here is derived from an EMBL/GenBank/DDBJ whole genome shotgun (WGS) entry which is preliminary data.</text>
</comment>
<dbReference type="Proteomes" id="UP000051673">
    <property type="component" value="Unassembled WGS sequence"/>
</dbReference>
<keyword evidence="1" id="KW-1133">Transmembrane helix</keyword>
<evidence type="ECO:0000313" key="2">
    <source>
        <dbReference type="EMBL" id="KRN77706.1"/>
    </source>
</evidence>
<keyword evidence="1" id="KW-0812">Transmembrane</keyword>
<feature type="transmembrane region" description="Helical" evidence="1">
    <location>
        <begin position="37"/>
        <end position="55"/>
    </location>
</feature>
<evidence type="ECO:0000313" key="3">
    <source>
        <dbReference type="Proteomes" id="UP000051673"/>
    </source>
</evidence>
<feature type="transmembrane region" description="Helical" evidence="1">
    <location>
        <begin position="12"/>
        <end position="31"/>
    </location>
</feature>
<proteinExistence type="predicted"/>
<dbReference type="RefSeq" id="WP_057786322.1">
    <property type="nucleotide sequence ID" value="NZ_JQCD01000011.1"/>
</dbReference>
<gene>
    <name evidence="2" type="ORF">IV67_GL001406</name>
</gene>
<dbReference type="OrthoDB" id="7205479at2"/>
<reference evidence="2 3" key="1">
    <citation type="journal article" date="2015" name="Genome Announc.">
        <title>Expanding the biotechnology potential of lactobacilli through comparative genomics of 213 strains and associated genera.</title>
        <authorList>
            <person name="Sun Z."/>
            <person name="Harris H.M."/>
            <person name="McCann A."/>
            <person name="Guo C."/>
            <person name="Argimon S."/>
            <person name="Zhang W."/>
            <person name="Yang X."/>
            <person name="Jeffery I.B."/>
            <person name="Cooney J.C."/>
            <person name="Kagawa T.F."/>
            <person name="Liu W."/>
            <person name="Song Y."/>
            <person name="Salvetti E."/>
            <person name="Wrobel A."/>
            <person name="Rasinkangas P."/>
            <person name="Parkhill J."/>
            <person name="Rea M.C."/>
            <person name="O'Sullivan O."/>
            <person name="Ritari J."/>
            <person name="Douillard F.P."/>
            <person name="Paul Ross R."/>
            <person name="Yang R."/>
            <person name="Briner A.E."/>
            <person name="Felis G.E."/>
            <person name="de Vos W.M."/>
            <person name="Barrangou R."/>
            <person name="Klaenhammer T.R."/>
            <person name="Caufield P.W."/>
            <person name="Cui Y."/>
            <person name="Zhang H."/>
            <person name="O'Toole P.W."/>
        </authorList>
    </citation>
    <scope>NUCLEOTIDE SEQUENCE [LARGE SCALE GENOMIC DNA]</scope>
    <source>
        <strain evidence="2 3">DSM 20014</strain>
    </source>
</reference>
<dbReference type="PATRIC" id="fig|1620.3.peg.1422"/>
<dbReference type="AlphaFoldDB" id="A0A0R2JSU6"/>
<sequence>MKVYTLRQFGFFQTVLINTVIFLALAGLLPQGMYVESIWSALLAALVLGCLNALVRPVLHILALPLTLLTFGLFGFVVNASVLWLTSNIVGSGFHFYGFGWTLLVSIIMSFVNLIISSYFNREQKS</sequence>
<name>A0A0R2JSU6_9LACO</name>
<evidence type="ECO:0000256" key="1">
    <source>
        <dbReference type="SAM" id="Phobius"/>
    </source>
</evidence>
<keyword evidence="1" id="KW-0472">Membrane</keyword>